<dbReference type="GO" id="GO:0015297">
    <property type="term" value="F:antiporter activity"/>
    <property type="evidence" value="ECO:0007669"/>
    <property type="project" value="UniProtKB-KW"/>
</dbReference>
<dbReference type="RefSeq" id="WP_201684864.1">
    <property type="nucleotide sequence ID" value="NZ_JAEQNA010000006.1"/>
</dbReference>
<dbReference type="PANTHER" id="PTHR43562">
    <property type="entry name" value="NAPA-TYPE SODIUM/HYDROGEN ANTIPORTER"/>
    <property type="match status" value="1"/>
</dbReference>
<feature type="transmembrane region" description="Helical" evidence="8">
    <location>
        <begin position="150"/>
        <end position="171"/>
    </location>
</feature>
<name>A0A936ZIZ6_9BURK</name>
<comment type="caution">
    <text evidence="10">The sequence shown here is derived from an EMBL/GenBank/DDBJ whole genome shotgun (WGS) entry which is preliminary data.</text>
</comment>
<dbReference type="GO" id="GO:1902600">
    <property type="term" value="P:proton transmembrane transport"/>
    <property type="evidence" value="ECO:0007669"/>
    <property type="project" value="InterPro"/>
</dbReference>
<dbReference type="Gene3D" id="1.20.1530.20">
    <property type="match status" value="1"/>
</dbReference>
<protein>
    <submittedName>
        <fullName evidence="10">Cation:proton antiporter</fullName>
    </submittedName>
</protein>
<keyword evidence="11" id="KW-1185">Reference proteome</keyword>
<feature type="transmembrane region" description="Helical" evidence="8">
    <location>
        <begin position="269"/>
        <end position="291"/>
    </location>
</feature>
<feature type="transmembrane region" description="Helical" evidence="8">
    <location>
        <begin position="331"/>
        <end position="354"/>
    </location>
</feature>
<dbReference type="Proteomes" id="UP000613011">
    <property type="component" value="Unassembled WGS sequence"/>
</dbReference>
<sequence length="407" mass="43210">MLLSLPLENHILQFTLLVTAALLVQITVERVKLPGLIGLLLIGIAIGPGALHVLPREPVAELMGEIGLVYIMFLAGIEIKLSVLREHRREVAGFGACSFALTFAATLAAAWLLDFSWQGALLLATALSSHTLVAYPVVKQLGLLQRQPVVTAVGGTLLTDTLALVALAILVQTASGGEGGAWAWLRPLVLLAVLVAVSALTVPWLARRLFASERIARAEKALFVLVVLLVLASAARVIGTESILGAFLAGLCLNPSIRGRHELHEHLGFVGRMVFIPFFFIDTGMRIELAVLLQPQVWTMAGAMLAAVLLAKSAAAWAAGAWWGYGRNDRLLMIGLTTPQAAATLAVTVTANSVGALDAVVVDAVVVVILLTCLFGPLLARYAGHRVVQTREPAPQSPVKEPQEEMG</sequence>
<feature type="transmembrane region" description="Helical" evidence="8">
    <location>
        <begin position="218"/>
        <end position="235"/>
    </location>
</feature>
<gene>
    <name evidence="10" type="ORF">JI739_15640</name>
</gene>
<dbReference type="Pfam" id="PF00999">
    <property type="entry name" value="Na_H_Exchanger"/>
    <property type="match status" value="1"/>
</dbReference>
<evidence type="ECO:0000256" key="3">
    <source>
        <dbReference type="ARBA" id="ARBA00022449"/>
    </source>
</evidence>
<keyword evidence="2" id="KW-0813">Transport</keyword>
<feature type="domain" description="Cation/H+ exchanger transmembrane" evidence="9">
    <location>
        <begin position="19"/>
        <end position="380"/>
    </location>
</feature>
<dbReference type="GO" id="GO:0016020">
    <property type="term" value="C:membrane"/>
    <property type="evidence" value="ECO:0007669"/>
    <property type="project" value="UniProtKB-SubCell"/>
</dbReference>
<keyword evidence="4 8" id="KW-0812">Transmembrane</keyword>
<dbReference type="PANTHER" id="PTHR43562:SF4">
    <property type="entry name" value="NA(+)_H(+) ANTIPORTER NHAS5"/>
    <property type="match status" value="1"/>
</dbReference>
<feature type="transmembrane region" description="Helical" evidence="8">
    <location>
        <begin position="35"/>
        <end position="54"/>
    </location>
</feature>
<evidence type="ECO:0000256" key="5">
    <source>
        <dbReference type="ARBA" id="ARBA00022989"/>
    </source>
</evidence>
<evidence type="ECO:0000256" key="1">
    <source>
        <dbReference type="ARBA" id="ARBA00004141"/>
    </source>
</evidence>
<comment type="subcellular location">
    <subcellularLocation>
        <location evidence="1">Membrane</location>
        <topology evidence="1">Multi-pass membrane protein</topology>
    </subcellularLocation>
</comment>
<evidence type="ECO:0000256" key="2">
    <source>
        <dbReference type="ARBA" id="ARBA00022448"/>
    </source>
</evidence>
<evidence type="ECO:0000313" key="11">
    <source>
        <dbReference type="Proteomes" id="UP000613011"/>
    </source>
</evidence>
<evidence type="ECO:0000313" key="10">
    <source>
        <dbReference type="EMBL" id="MBL0421782.1"/>
    </source>
</evidence>
<organism evidence="10 11">
    <name type="scientific">Ramlibacter aurantiacus</name>
    <dbReference type="NCBI Taxonomy" id="2801330"/>
    <lineage>
        <taxon>Bacteria</taxon>
        <taxon>Pseudomonadati</taxon>
        <taxon>Pseudomonadota</taxon>
        <taxon>Betaproteobacteria</taxon>
        <taxon>Burkholderiales</taxon>
        <taxon>Comamonadaceae</taxon>
        <taxon>Ramlibacter</taxon>
    </lineage>
</organism>
<evidence type="ECO:0000256" key="8">
    <source>
        <dbReference type="SAM" id="Phobius"/>
    </source>
</evidence>
<dbReference type="EMBL" id="JAEQNA010000006">
    <property type="protein sequence ID" value="MBL0421782.1"/>
    <property type="molecule type" value="Genomic_DNA"/>
</dbReference>
<evidence type="ECO:0000256" key="4">
    <source>
        <dbReference type="ARBA" id="ARBA00022692"/>
    </source>
</evidence>
<keyword evidence="7 8" id="KW-0472">Membrane</keyword>
<keyword evidence="5 8" id="KW-1133">Transmembrane helix</keyword>
<evidence type="ECO:0000256" key="6">
    <source>
        <dbReference type="ARBA" id="ARBA00023065"/>
    </source>
</evidence>
<accession>A0A936ZIZ6</accession>
<dbReference type="InterPro" id="IPR006153">
    <property type="entry name" value="Cation/H_exchanger_TM"/>
</dbReference>
<feature type="transmembrane region" description="Helical" evidence="8">
    <location>
        <begin position="12"/>
        <end position="28"/>
    </location>
</feature>
<keyword evidence="3" id="KW-0050">Antiport</keyword>
<evidence type="ECO:0000259" key="9">
    <source>
        <dbReference type="Pfam" id="PF00999"/>
    </source>
</evidence>
<feature type="transmembrane region" description="Helical" evidence="8">
    <location>
        <begin position="66"/>
        <end position="84"/>
    </location>
</feature>
<reference evidence="10" key="1">
    <citation type="submission" date="2021-01" db="EMBL/GenBank/DDBJ databases">
        <title>Ramlibacter sp. strain AW1 16S ribosomal RNA gene Genome sequencing and assembly.</title>
        <authorList>
            <person name="Kang M."/>
        </authorList>
    </citation>
    <scope>NUCLEOTIDE SEQUENCE</scope>
    <source>
        <strain evidence="10">AW1</strain>
    </source>
</reference>
<evidence type="ECO:0000256" key="7">
    <source>
        <dbReference type="ARBA" id="ARBA00023136"/>
    </source>
</evidence>
<dbReference type="InterPro" id="IPR038770">
    <property type="entry name" value="Na+/solute_symporter_sf"/>
</dbReference>
<feature type="transmembrane region" description="Helical" evidence="8">
    <location>
        <begin position="360"/>
        <end position="380"/>
    </location>
</feature>
<proteinExistence type="predicted"/>
<dbReference type="AlphaFoldDB" id="A0A936ZIZ6"/>
<feature type="transmembrane region" description="Helical" evidence="8">
    <location>
        <begin position="183"/>
        <end position="206"/>
    </location>
</feature>
<keyword evidence="6" id="KW-0406">Ion transport</keyword>
<feature type="transmembrane region" description="Helical" evidence="8">
    <location>
        <begin position="297"/>
        <end position="319"/>
    </location>
</feature>
<feature type="transmembrane region" description="Helical" evidence="8">
    <location>
        <begin position="91"/>
        <end position="113"/>
    </location>
</feature>